<dbReference type="PANTHER" id="PTHR34933">
    <property type="entry name" value="FLAGELLAR L-RING PROTEIN"/>
    <property type="match status" value="1"/>
</dbReference>
<keyword evidence="13" id="KW-0969">Cilium</keyword>
<evidence type="ECO:0000256" key="3">
    <source>
        <dbReference type="ARBA" id="ARBA00004442"/>
    </source>
</evidence>
<dbReference type="RefSeq" id="WP_109066273.1">
    <property type="nucleotide sequence ID" value="NZ_JAUQUC010000045.1"/>
</dbReference>
<dbReference type="GO" id="GO:0003774">
    <property type="term" value="F:cytoskeletal motor activity"/>
    <property type="evidence" value="ECO:0007669"/>
    <property type="project" value="InterPro"/>
</dbReference>
<dbReference type="AlphaFoldDB" id="A0A2U2C398"/>
<dbReference type="PROSITE" id="PS51257">
    <property type="entry name" value="PROKAR_LIPOPROTEIN"/>
    <property type="match status" value="1"/>
</dbReference>
<evidence type="ECO:0000313" key="14">
    <source>
        <dbReference type="Proteomes" id="UP000245014"/>
    </source>
</evidence>
<evidence type="ECO:0000256" key="1">
    <source>
        <dbReference type="ARBA" id="ARBA00002591"/>
    </source>
</evidence>
<dbReference type="PANTHER" id="PTHR34933:SF1">
    <property type="entry name" value="FLAGELLAR L-RING PROTEIN"/>
    <property type="match status" value="1"/>
</dbReference>
<evidence type="ECO:0000256" key="5">
    <source>
        <dbReference type="ARBA" id="ARBA00011439"/>
    </source>
</evidence>
<comment type="subcellular location">
    <subcellularLocation>
        <location evidence="2">Bacterial flagellum basal body</location>
    </subcellularLocation>
    <subcellularLocation>
        <location evidence="3">Cell outer membrane</location>
    </subcellularLocation>
</comment>
<dbReference type="GO" id="GO:0009427">
    <property type="term" value="C:bacterial-type flagellum basal body, distal rod, L ring"/>
    <property type="evidence" value="ECO:0007669"/>
    <property type="project" value="InterPro"/>
</dbReference>
<keyword evidence="10" id="KW-0998">Cell outer membrane</keyword>
<comment type="subunit">
    <text evidence="5">The basal body constitutes a major portion of the flagellar organelle and consists of four rings (L,P,S, and M) mounted on a central rod.</text>
</comment>
<dbReference type="Proteomes" id="UP000245014">
    <property type="component" value="Unassembled WGS sequence"/>
</dbReference>
<comment type="similarity">
    <text evidence="4">Belongs to the FlgH family.</text>
</comment>
<evidence type="ECO:0000256" key="10">
    <source>
        <dbReference type="ARBA" id="ARBA00023237"/>
    </source>
</evidence>
<keyword evidence="13" id="KW-0282">Flagellum</keyword>
<gene>
    <name evidence="13" type="ORF">DF188_01820</name>
</gene>
<sequence>MIKYFLYAFIPFIFLSCSAVSKPEIEFTKPELQVARENPKPKRNKGSLYSVQGSSLFADKKDLQIGDIIQVKISEGLQQKSDNKRELTSNRQNDFGGGMFTAMGGNTLGGTVGSATDKFNANLGVNFGTQSNDSDKGKVKTEVKENFDTDISAIIEEVYQNGNYFIRGTKEILLDGQKQEIIITGVIRPYDITPENSISSGQVANLKLLYKKDGVEADMLTTPWGTRIIRAIWPF</sequence>
<dbReference type="GO" id="GO:0071973">
    <property type="term" value="P:bacterial-type flagellum-dependent cell motility"/>
    <property type="evidence" value="ECO:0007669"/>
    <property type="project" value="InterPro"/>
</dbReference>
<proteinExistence type="inferred from homology"/>
<evidence type="ECO:0000256" key="2">
    <source>
        <dbReference type="ARBA" id="ARBA00004117"/>
    </source>
</evidence>
<comment type="function">
    <text evidence="1">Assembles around the rod to form the L-ring and probably protects the motor/basal body from shearing forces during rotation.</text>
</comment>
<accession>A0A2U2C398</accession>
<evidence type="ECO:0000256" key="4">
    <source>
        <dbReference type="ARBA" id="ARBA00006929"/>
    </source>
</evidence>
<name>A0A2U2C398_9BACT</name>
<evidence type="ECO:0000256" key="7">
    <source>
        <dbReference type="ARBA" id="ARBA00022729"/>
    </source>
</evidence>
<keyword evidence="9" id="KW-0975">Bacterial flagellum</keyword>
<dbReference type="GO" id="GO:0009279">
    <property type="term" value="C:cell outer membrane"/>
    <property type="evidence" value="ECO:0007669"/>
    <property type="project" value="UniProtKB-SubCell"/>
</dbReference>
<dbReference type="STRING" id="28200.GCA_001572935_00849"/>
<evidence type="ECO:0000256" key="11">
    <source>
        <dbReference type="ARBA" id="ARBA00032876"/>
    </source>
</evidence>
<evidence type="ECO:0000313" key="13">
    <source>
        <dbReference type="EMBL" id="PWE23443.1"/>
    </source>
</evidence>
<feature type="signal peptide" evidence="12">
    <location>
        <begin position="1"/>
        <end position="21"/>
    </location>
</feature>
<keyword evidence="7 12" id="KW-0732">Signal</keyword>
<evidence type="ECO:0000256" key="12">
    <source>
        <dbReference type="SAM" id="SignalP"/>
    </source>
</evidence>
<keyword evidence="13" id="KW-0966">Cell projection</keyword>
<feature type="chain" id="PRO_5015606691" description="Flagellar L-ring protein" evidence="12">
    <location>
        <begin position="22"/>
        <end position="235"/>
    </location>
</feature>
<comment type="caution">
    <text evidence="13">The sequence shown here is derived from an EMBL/GenBank/DDBJ whole genome shotgun (WGS) entry which is preliminary data.</text>
</comment>
<protein>
    <recommendedName>
        <fullName evidence="6">Flagellar L-ring protein</fullName>
    </recommendedName>
    <alternativeName>
        <fullName evidence="11">Basal body L-ring protein</fullName>
    </alternativeName>
</protein>
<dbReference type="EMBL" id="QEYI01000001">
    <property type="protein sequence ID" value="PWE23443.1"/>
    <property type="molecule type" value="Genomic_DNA"/>
</dbReference>
<evidence type="ECO:0000256" key="8">
    <source>
        <dbReference type="ARBA" id="ARBA00023136"/>
    </source>
</evidence>
<evidence type="ECO:0000256" key="9">
    <source>
        <dbReference type="ARBA" id="ARBA00023143"/>
    </source>
</evidence>
<organism evidence="13 14">
    <name type="scientific">Aliarcobacter skirrowii</name>
    <dbReference type="NCBI Taxonomy" id="28200"/>
    <lineage>
        <taxon>Bacteria</taxon>
        <taxon>Pseudomonadati</taxon>
        <taxon>Campylobacterota</taxon>
        <taxon>Epsilonproteobacteria</taxon>
        <taxon>Campylobacterales</taxon>
        <taxon>Arcobacteraceae</taxon>
        <taxon>Aliarcobacter</taxon>
    </lineage>
</organism>
<dbReference type="InterPro" id="IPR000527">
    <property type="entry name" value="Flag_Lring"/>
</dbReference>
<reference evidence="13 14" key="1">
    <citation type="submission" date="2018-05" db="EMBL/GenBank/DDBJ databases">
        <title>Antimicrobial susceptibility testing and genomic analysis of Arcobacter skirrowii strains and one Arcobacter butzleri isolated from German poultry farms.</title>
        <authorList>
            <person name="Haenel I."/>
            <person name="Hotzel H."/>
            <person name="Tomaso H."/>
            <person name="Busch A."/>
        </authorList>
    </citation>
    <scope>NUCLEOTIDE SEQUENCE [LARGE SCALE GENOMIC DNA]</scope>
    <source>
        <strain evidence="14">v</strain>
    </source>
</reference>
<keyword evidence="8" id="KW-0472">Membrane</keyword>
<evidence type="ECO:0000256" key="6">
    <source>
        <dbReference type="ARBA" id="ARBA00016940"/>
    </source>
</evidence>
<dbReference type="Pfam" id="PF02107">
    <property type="entry name" value="FlgH"/>
    <property type="match status" value="1"/>
</dbReference>